<gene>
    <name evidence="1" type="ORF">CIMG_13536</name>
</gene>
<dbReference type="STRING" id="246410.J3K0Q9"/>
<dbReference type="EMBL" id="GG704915">
    <property type="protein sequence ID" value="EAS27452.3"/>
    <property type="molecule type" value="Genomic_DNA"/>
</dbReference>
<dbReference type="GeneID" id="24165163"/>
<dbReference type="OrthoDB" id="4207238at2759"/>
<dbReference type="KEGG" id="cim:CIMG_13536"/>
<reference evidence="2" key="2">
    <citation type="journal article" date="2010" name="Genome Res.">
        <title>Population genomic sequencing of Coccidioides fungi reveals recent hybridization and transposon control.</title>
        <authorList>
            <person name="Neafsey D.E."/>
            <person name="Barker B.M."/>
            <person name="Sharpton T.J."/>
            <person name="Stajich J.E."/>
            <person name="Park D.J."/>
            <person name="Whiston E."/>
            <person name="Hung C.-Y."/>
            <person name="McMahan C."/>
            <person name="White J."/>
            <person name="Sykes S."/>
            <person name="Heiman D."/>
            <person name="Young S."/>
            <person name="Zeng Q."/>
            <person name="Abouelleil A."/>
            <person name="Aftuck L."/>
            <person name="Bessette D."/>
            <person name="Brown A."/>
            <person name="FitzGerald M."/>
            <person name="Lui A."/>
            <person name="Macdonald J.P."/>
            <person name="Priest M."/>
            <person name="Orbach M.J."/>
            <person name="Galgiani J.N."/>
            <person name="Kirkland T.N."/>
            <person name="Cole G.T."/>
            <person name="Birren B.W."/>
            <person name="Henn M.R."/>
            <person name="Taylor J.W."/>
            <person name="Rounsley S.D."/>
        </authorList>
    </citation>
    <scope>GENOME REANNOTATION</scope>
    <source>
        <strain evidence="2">RS</strain>
    </source>
</reference>
<proteinExistence type="predicted"/>
<dbReference type="OMA" id="CKEYEMA"/>
<accession>J3K0Q9</accession>
<organism evidence="1 2">
    <name type="scientific">Coccidioides immitis (strain RS)</name>
    <name type="common">Valley fever fungus</name>
    <dbReference type="NCBI Taxonomy" id="246410"/>
    <lineage>
        <taxon>Eukaryota</taxon>
        <taxon>Fungi</taxon>
        <taxon>Dikarya</taxon>
        <taxon>Ascomycota</taxon>
        <taxon>Pezizomycotina</taxon>
        <taxon>Eurotiomycetes</taxon>
        <taxon>Eurotiomycetidae</taxon>
        <taxon>Onygenales</taxon>
        <taxon>Onygenaceae</taxon>
        <taxon>Coccidioides</taxon>
    </lineage>
</organism>
<keyword evidence="2" id="KW-1185">Reference proteome</keyword>
<dbReference type="RefSeq" id="XP_001239035.2">
    <property type="nucleotide sequence ID" value="XM_001239034.2"/>
</dbReference>
<evidence type="ECO:0000313" key="2">
    <source>
        <dbReference type="Proteomes" id="UP000001261"/>
    </source>
</evidence>
<reference evidence="2" key="1">
    <citation type="journal article" date="2009" name="Genome Res.">
        <title>Comparative genomic analyses of the human fungal pathogens Coccidioides and their relatives.</title>
        <authorList>
            <person name="Sharpton T.J."/>
            <person name="Stajich J.E."/>
            <person name="Rounsley S.D."/>
            <person name="Gardner M.J."/>
            <person name="Wortman J.R."/>
            <person name="Jordar V.S."/>
            <person name="Maiti R."/>
            <person name="Kodira C.D."/>
            <person name="Neafsey D.E."/>
            <person name="Zeng Q."/>
            <person name="Hung C.-Y."/>
            <person name="McMahan C."/>
            <person name="Muszewska A."/>
            <person name="Grynberg M."/>
            <person name="Mandel M.A."/>
            <person name="Kellner E.M."/>
            <person name="Barker B.M."/>
            <person name="Galgiani J.N."/>
            <person name="Orbach M.J."/>
            <person name="Kirkland T.N."/>
            <person name="Cole G.T."/>
            <person name="Henn M.R."/>
            <person name="Birren B.W."/>
            <person name="Taylor J.W."/>
        </authorList>
    </citation>
    <scope>NUCLEOTIDE SEQUENCE [LARGE SCALE GENOMIC DNA]</scope>
    <source>
        <strain evidence="2">RS</strain>
    </source>
</reference>
<name>J3K0Q9_COCIM</name>
<dbReference type="InParanoid" id="J3K0Q9"/>
<dbReference type="Proteomes" id="UP000001261">
    <property type="component" value="Unassembled WGS sequence"/>
</dbReference>
<sequence length="506" mass="56529">MGVYMISASMKATKRAKCNNVYTITFGPHGTNFPDVIEVLEPSLALLDKGINMNISSKRVTRVIFSCLCFLGDMPQQNANAGIKEPTATCSCQSCMVLENQQHDMDFDTIAKGHYHFQILQQREKINSTETQALKQSLCKEYEMAKEQTALLKICPSLNLVTFFSSDPCHSEFSGISKLAHYLLVSVILTPHGQKEYCKLLQRFPFCQRWACLQSLLTHLESYQLQEHVLIDAAASAVETTHPAGTQAGSRAASITSARPSPVPIELLALDSYVKETGVPIAENFNSKKKTKAIQSFKNHPNMHVDIHYPAQANEYAILNNCNILIGENKHQKYKKLVQRTNKCTLLLLLEEAFANNEFEAPDAEGKDIAVEPGSTTIWFYKNITFSLGDQQIKLMIDDLIEYTHGTSPAIRQITSIFIHELHTNERVFFSVIPALEMMRDQVLDLPIVQVDLGGGNYTIIGLPAIKKLSLYAIPISEVLDASSNLVFSGHDSRTFLLCTWDVSFL</sequence>
<dbReference type="VEuPathDB" id="FungiDB:CIMG_13536"/>
<protein>
    <submittedName>
        <fullName evidence="1">Uncharacterized protein</fullName>
    </submittedName>
</protein>
<dbReference type="AlphaFoldDB" id="J3K0Q9"/>
<evidence type="ECO:0000313" key="1">
    <source>
        <dbReference type="EMBL" id="EAS27452.3"/>
    </source>
</evidence>